<dbReference type="Pfam" id="PF05683">
    <property type="entry name" value="Fumerase_C"/>
    <property type="match status" value="1"/>
</dbReference>
<evidence type="ECO:0000313" key="4">
    <source>
        <dbReference type="EMBL" id="MCY6957758.1"/>
    </source>
</evidence>
<dbReference type="Gene3D" id="3.20.130.10">
    <property type="entry name" value="Fe-S hydro-lyase, tartrate dehydratase beta-type, catalytic domain"/>
    <property type="match status" value="1"/>
</dbReference>
<dbReference type="RefSeq" id="WP_268060155.1">
    <property type="nucleotide sequence ID" value="NZ_JAPQFJ010000003.1"/>
</dbReference>
<sequence length="184" mass="19923">MRVDLPLEEETIRKLKVGDNVEFYGTIYTARDVAHSRLVDLIEKGEKLPMELQGQVIFYVGPAPAKPGEPIGSAGPTTSYRMDGFAPILLDNGLKGMIGKGPRSKDVKDSIVKNKAVYCSAVGGAGALIASSIKSAEVIAYPDLGTEAVRKLKVEGLPAIVVNDMYGNDLYEQGRKEYEIKAMF</sequence>
<reference evidence="4" key="1">
    <citation type="submission" date="2022-12" db="EMBL/GenBank/DDBJ databases">
        <title>Clostridium sp. nov., isolated from industrial wastewater.</title>
        <authorList>
            <person name="Jiayan W."/>
        </authorList>
    </citation>
    <scope>NUCLEOTIDE SEQUENCE</scope>
    <source>
        <strain evidence="4">ZC22-4</strain>
    </source>
</reference>
<comment type="similarity">
    <text evidence="1">Belongs to the class-I fumarase family.</text>
</comment>
<evidence type="ECO:0000256" key="2">
    <source>
        <dbReference type="ARBA" id="ARBA00023239"/>
    </source>
</evidence>
<organism evidence="4 5">
    <name type="scientific">Clostridium brassicae</name>
    <dbReference type="NCBI Taxonomy" id="2999072"/>
    <lineage>
        <taxon>Bacteria</taxon>
        <taxon>Bacillati</taxon>
        <taxon>Bacillota</taxon>
        <taxon>Clostridia</taxon>
        <taxon>Eubacteriales</taxon>
        <taxon>Clostridiaceae</taxon>
        <taxon>Clostridium</taxon>
    </lineage>
</organism>
<proteinExistence type="inferred from homology"/>
<dbReference type="NCBIfam" id="TIGR00723">
    <property type="entry name" value="ttdB_fumA_fumB"/>
    <property type="match status" value="1"/>
</dbReference>
<feature type="domain" description="Fe-S hydro-lyase tartrate dehydratase beta-type catalytic" evidence="3">
    <location>
        <begin position="6"/>
        <end position="173"/>
    </location>
</feature>
<keyword evidence="2" id="KW-0456">Lyase</keyword>
<evidence type="ECO:0000313" key="5">
    <source>
        <dbReference type="Proteomes" id="UP001144612"/>
    </source>
</evidence>
<dbReference type="PANTHER" id="PTHR43351:SF2">
    <property type="entry name" value="L(+)-TARTRATE DEHYDRATASE SUBUNIT BETA-RELATED"/>
    <property type="match status" value="1"/>
</dbReference>
<comment type="caution">
    <text evidence="4">The sequence shown here is derived from an EMBL/GenBank/DDBJ whole genome shotgun (WGS) entry which is preliminary data.</text>
</comment>
<dbReference type="InterPro" id="IPR004647">
    <property type="entry name" value="Fe-S_hydro-lyase_TtdB-typ_cat"/>
</dbReference>
<dbReference type="EMBL" id="JAPQFJ010000003">
    <property type="protein sequence ID" value="MCY6957758.1"/>
    <property type="molecule type" value="Genomic_DNA"/>
</dbReference>
<keyword evidence="5" id="KW-1185">Reference proteome</keyword>
<dbReference type="Proteomes" id="UP001144612">
    <property type="component" value="Unassembled WGS sequence"/>
</dbReference>
<protein>
    <submittedName>
        <fullName evidence="4">Fe-S-containing hydro-lyase</fullName>
    </submittedName>
</protein>
<evidence type="ECO:0000256" key="1">
    <source>
        <dbReference type="ARBA" id="ARBA00008876"/>
    </source>
</evidence>
<name>A0ABT4D6F2_9CLOT</name>
<dbReference type="SUPFAM" id="SSF117457">
    <property type="entry name" value="FumA C-terminal domain-like"/>
    <property type="match status" value="1"/>
</dbReference>
<dbReference type="InterPro" id="IPR036660">
    <property type="entry name" value="Fe-S_hydroAse_TtdB_cat_sf"/>
</dbReference>
<gene>
    <name evidence="4" type="ORF">OW729_03950</name>
</gene>
<dbReference type="PANTHER" id="PTHR43351">
    <property type="entry name" value="L(+)-TARTRATE DEHYDRATASE SUBUNIT BETA"/>
    <property type="match status" value="1"/>
</dbReference>
<accession>A0ABT4D6F2</accession>
<dbReference type="NCBIfam" id="NF005310">
    <property type="entry name" value="PRK06842.1"/>
    <property type="match status" value="1"/>
</dbReference>
<evidence type="ECO:0000259" key="3">
    <source>
        <dbReference type="Pfam" id="PF05683"/>
    </source>
</evidence>